<proteinExistence type="predicted"/>
<gene>
    <name evidence="1" type="ORF">MHEC_43430</name>
</gene>
<dbReference type="Proteomes" id="UP000595446">
    <property type="component" value="Chromosome"/>
</dbReference>
<evidence type="ECO:0000313" key="1">
    <source>
        <dbReference type="EMBL" id="BCO37910.1"/>
    </source>
</evidence>
<dbReference type="EMBL" id="AP024237">
    <property type="protein sequence ID" value="BCO37910.1"/>
    <property type="molecule type" value="Genomic_DNA"/>
</dbReference>
<name>A0A7R7TZF8_9MYCO</name>
<accession>A0A7R7TZF8</accession>
<dbReference type="AlphaFoldDB" id="A0A7R7TZF8"/>
<protein>
    <submittedName>
        <fullName evidence="1">Uncharacterized protein</fullName>
    </submittedName>
</protein>
<organism evidence="1 2">
    <name type="scientific">Mycobacterium heckeshornense</name>
    <dbReference type="NCBI Taxonomy" id="110505"/>
    <lineage>
        <taxon>Bacteria</taxon>
        <taxon>Bacillati</taxon>
        <taxon>Actinomycetota</taxon>
        <taxon>Actinomycetes</taxon>
        <taxon>Mycobacteriales</taxon>
        <taxon>Mycobacteriaceae</taxon>
        <taxon>Mycobacterium</taxon>
    </lineage>
</organism>
<keyword evidence="2" id="KW-1185">Reference proteome</keyword>
<evidence type="ECO:0000313" key="2">
    <source>
        <dbReference type="Proteomes" id="UP000595446"/>
    </source>
</evidence>
<sequence>MSPLLLACLSVGGPVAGLGLVELQARLERWDQERHAED</sequence>
<reference evidence="1 2" key="1">
    <citation type="submission" date="2020-12" db="EMBL/GenBank/DDBJ databases">
        <title>Complete genome sequence of Mycobacterium heckeshornense JCM 15655T, closely related to a pathogenic non-tuberculous mycobacterial species Mycobacterium xenopi.</title>
        <authorList>
            <person name="Yoshida M."/>
            <person name="Fukano H."/>
            <person name="Asakura T."/>
            <person name="Suzuki M."/>
            <person name="Hoshino Y."/>
        </authorList>
    </citation>
    <scope>NUCLEOTIDE SEQUENCE [LARGE SCALE GENOMIC DNA]</scope>
    <source>
        <strain evidence="1 2">JCM 15655</strain>
    </source>
</reference>